<dbReference type="PRINTS" id="PR00086">
    <property type="entry name" value="LLDHDRGNASE"/>
</dbReference>
<dbReference type="Gene3D" id="3.90.110.10">
    <property type="entry name" value="Lactate dehydrogenase/glycoside hydrolase, family 4, C-terminal"/>
    <property type="match status" value="1"/>
</dbReference>
<dbReference type="CDD" id="cd05291">
    <property type="entry name" value="HicDH_like"/>
    <property type="match status" value="1"/>
</dbReference>
<dbReference type="Proteomes" id="UP000199135">
    <property type="component" value="Unassembled WGS sequence"/>
</dbReference>
<feature type="binding site" evidence="6">
    <location>
        <position position="68"/>
    </location>
    <ligand>
        <name>NAD(+)</name>
        <dbReference type="ChEBI" id="CHEBI:57540"/>
    </ligand>
</feature>
<proteinExistence type="inferred from homology"/>
<evidence type="ECO:0000313" key="9">
    <source>
        <dbReference type="EMBL" id="SEH36174.1"/>
    </source>
</evidence>
<dbReference type="PANTHER" id="PTHR43128:SF31">
    <property type="entry name" value="L-LACTATE DEHYDROGENASE"/>
    <property type="match status" value="1"/>
</dbReference>
<evidence type="ECO:0000256" key="1">
    <source>
        <dbReference type="ARBA" id="ARBA00004843"/>
    </source>
</evidence>
<dbReference type="InterPro" id="IPR018177">
    <property type="entry name" value="L-lactate_DH_AS"/>
</dbReference>
<dbReference type="Gene3D" id="3.40.50.720">
    <property type="entry name" value="NAD(P)-binding Rossmann-like Domain"/>
    <property type="match status" value="1"/>
</dbReference>
<evidence type="ECO:0000256" key="2">
    <source>
        <dbReference type="ARBA" id="ARBA00006054"/>
    </source>
</evidence>
<dbReference type="InterPro" id="IPR001557">
    <property type="entry name" value="L-lactate/malate_DH"/>
</dbReference>
<keyword evidence="6" id="KW-0963">Cytoplasm</keyword>
<evidence type="ECO:0000259" key="8">
    <source>
        <dbReference type="Pfam" id="PF02866"/>
    </source>
</evidence>
<evidence type="ECO:0000256" key="4">
    <source>
        <dbReference type="ARBA" id="ARBA00023002"/>
    </source>
</evidence>
<comment type="similarity">
    <text evidence="2 6">Belongs to the LDH/MDH superfamily. LDH family.</text>
</comment>
<evidence type="ECO:0000256" key="6">
    <source>
        <dbReference type="HAMAP-Rule" id="MF_00488"/>
    </source>
</evidence>
<dbReference type="NCBIfam" id="NF000824">
    <property type="entry name" value="PRK00066.1"/>
    <property type="match status" value="1"/>
</dbReference>
<comment type="pathway">
    <text evidence="1 6">Fermentation; pyruvate fermentation to lactate; (S)-lactate from pyruvate: step 1/1.</text>
</comment>
<feature type="domain" description="Lactate/malate dehydrogenase C-terminal" evidence="8">
    <location>
        <begin position="149"/>
        <end position="308"/>
    </location>
</feature>
<comment type="function">
    <text evidence="6">Catalyzes the conversion of lactate to pyruvate.</text>
</comment>
<reference evidence="9 10" key="1">
    <citation type="submission" date="2016-10" db="EMBL/GenBank/DDBJ databases">
        <authorList>
            <person name="Varghese N."/>
            <person name="Submissions S."/>
        </authorList>
    </citation>
    <scope>NUCLEOTIDE SEQUENCE [LARGE SCALE GENOMIC DNA]</scope>
    <source>
        <strain evidence="9 10">WCP15</strain>
    </source>
</reference>
<dbReference type="PIRSF" id="PIRSF000102">
    <property type="entry name" value="Lac_mal_DH"/>
    <property type="match status" value="1"/>
</dbReference>
<sequence length="317" mass="34351">MSYRNSKVVIVGAGKVGSTTAFSIISQGLCEDVCLIDVNREHAVGEALDMSDSIFFMHRNVSVHAGDYDDCADADIVIITAAAPMPKDSTDRLEMLKPSLGVVREVVQKVMASGFGGIFLVVSNPVDIMTYYTWKVSGLPAQRVIGSGTYLDTARLSRALSEMYDLAPASVEAYVLGEHGDSEIVSWNSATIGGKRVDAVMRDNADRTAGVTREDLRKRTVQAGWDIFSRKGNTCYGIAASATAICKTILFDENRIVPVSVYVEGQYGIDGIYLSVPTIVDHTGAKEIVEIDLEKDELDALRKSADLLGAFYDRLDA</sequence>
<comment type="catalytic activity">
    <reaction evidence="6">
        <text>(S)-lactate + NAD(+) = pyruvate + NADH + H(+)</text>
        <dbReference type="Rhea" id="RHEA:23444"/>
        <dbReference type="ChEBI" id="CHEBI:15361"/>
        <dbReference type="ChEBI" id="CHEBI:15378"/>
        <dbReference type="ChEBI" id="CHEBI:16651"/>
        <dbReference type="ChEBI" id="CHEBI:57540"/>
        <dbReference type="ChEBI" id="CHEBI:57945"/>
        <dbReference type="EC" id="1.1.1.27"/>
    </reaction>
</comment>
<dbReference type="Pfam" id="PF02866">
    <property type="entry name" value="Ldh_1_C"/>
    <property type="match status" value="1"/>
</dbReference>
<comment type="caution">
    <text evidence="9">The sequence shown here is derived from an EMBL/GenBank/DDBJ whole genome shotgun (WGS) entry which is preliminary data.</text>
</comment>
<evidence type="ECO:0000256" key="3">
    <source>
        <dbReference type="ARBA" id="ARBA00012967"/>
    </source>
</evidence>
<dbReference type="InterPro" id="IPR001236">
    <property type="entry name" value="Lactate/malate_DH_N"/>
</dbReference>
<dbReference type="EC" id="1.1.1.27" evidence="3 6"/>
<feature type="binding site" evidence="6">
    <location>
        <position position="234"/>
    </location>
    <ligand>
        <name>substrate</name>
    </ligand>
</feature>
<keyword evidence="10" id="KW-1185">Reference proteome</keyword>
<dbReference type="HAMAP" id="MF_00488">
    <property type="entry name" value="Lactate_dehydrog"/>
    <property type="match status" value="1"/>
</dbReference>
<feature type="active site" description="Proton acceptor" evidence="6">
    <location>
        <position position="179"/>
    </location>
</feature>
<dbReference type="PROSITE" id="PS00064">
    <property type="entry name" value="L_LDH"/>
    <property type="match status" value="1"/>
</dbReference>
<feature type="binding site" evidence="6">
    <location>
        <begin position="152"/>
        <end position="155"/>
    </location>
    <ligand>
        <name>substrate</name>
    </ligand>
</feature>
<comment type="subunit">
    <text evidence="6">Homotetramer.</text>
</comment>
<feature type="domain" description="Lactate/malate dehydrogenase N-terminal" evidence="7">
    <location>
        <begin position="7"/>
        <end position="146"/>
    </location>
</feature>
<feature type="binding site" evidence="6">
    <location>
        <position position="16"/>
    </location>
    <ligand>
        <name>NAD(+)</name>
        <dbReference type="ChEBI" id="CHEBI:57540"/>
    </ligand>
</feature>
<dbReference type="RefSeq" id="WP_078686258.1">
    <property type="nucleotide sequence ID" value="NZ_FNWT01000001.1"/>
</dbReference>
<accession>A0A1H6HPR9</accession>
<name>A0A1H6HPR9_9ACTN</name>
<organism evidence="9 10">
    <name type="scientific">Parafannyhessea umbonata</name>
    <dbReference type="NCBI Taxonomy" id="604330"/>
    <lineage>
        <taxon>Bacteria</taxon>
        <taxon>Bacillati</taxon>
        <taxon>Actinomycetota</taxon>
        <taxon>Coriobacteriia</taxon>
        <taxon>Coriobacteriales</taxon>
        <taxon>Atopobiaceae</taxon>
        <taxon>Parafannyhessea</taxon>
    </lineage>
</organism>
<evidence type="ECO:0000256" key="5">
    <source>
        <dbReference type="ARBA" id="ARBA00023027"/>
    </source>
</evidence>
<dbReference type="InterPro" id="IPR036291">
    <property type="entry name" value="NAD(P)-bd_dom_sf"/>
</dbReference>
<feature type="binding site" evidence="6">
    <location>
        <position position="92"/>
    </location>
    <ligand>
        <name>substrate</name>
    </ligand>
</feature>
<comment type="subcellular location">
    <subcellularLocation>
        <location evidence="6">Cytoplasm</location>
    </subcellularLocation>
</comment>
<feature type="binding site" evidence="6">
    <location>
        <begin position="124"/>
        <end position="127"/>
    </location>
    <ligand>
        <name>substrate</name>
    </ligand>
</feature>
<dbReference type="PANTHER" id="PTHR43128">
    <property type="entry name" value="L-2-HYDROXYCARBOXYLATE DEHYDROGENASE (NAD(P)(+))"/>
    <property type="match status" value="1"/>
</dbReference>
<dbReference type="Pfam" id="PF00056">
    <property type="entry name" value="Ldh_1_N"/>
    <property type="match status" value="1"/>
</dbReference>
<dbReference type="InterPro" id="IPR022383">
    <property type="entry name" value="Lactate/malate_DH_C"/>
</dbReference>
<keyword evidence="4 6" id="KW-0560">Oxidoreductase</keyword>
<dbReference type="NCBIfam" id="TIGR01771">
    <property type="entry name" value="L-LDH-NAD"/>
    <property type="match status" value="1"/>
</dbReference>
<gene>
    <name evidence="6" type="primary">ldh</name>
    <name evidence="9" type="ORF">SAMN05216447_10111</name>
</gene>
<evidence type="ECO:0000313" key="10">
    <source>
        <dbReference type="Proteomes" id="UP000199135"/>
    </source>
</evidence>
<dbReference type="SUPFAM" id="SSF56327">
    <property type="entry name" value="LDH C-terminal domain-like"/>
    <property type="match status" value="1"/>
</dbReference>
<feature type="binding site" evidence="6">
    <location>
        <position position="147"/>
    </location>
    <ligand>
        <name>NAD(+)</name>
        <dbReference type="ChEBI" id="CHEBI:57540"/>
    </ligand>
</feature>
<protein>
    <recommendedName>
        <fullName evidence="3 6">L-lactate dehydrogenase</fullName>
        <shortName evidence="6">L-LDH</shortName>
        <ecNumber evidence="3 6">1.1.1.27</ecNumber>
    </recommendedName>
</protein>
<keyword evidence="5 6" id="KW-0520">NAD</keyword>
<dbReference type="SUPFAM" id="SSF51735">
    <property type="entry name" value="NAD(P)-binding Rossmann-fold domains"/>
    <property type="match status" value="1"/>
</dbReference>
<dbReference type="InterPro" id="IPR011304">
    <property type="entry name" value="L-lactate_DH"/>
</dbReference>
<dbReference type="InterPro" id="IPR015955">
    <property type="entry name" value="Lactate_DH/Glyco_Ohase_4_C"/>
</dbReference>
<feature type="binding site" evidence="6">
    <location>
        <begin position="122"/>
        <end position="124"/>
    </location>
    <ligand>
        <name>NAD(+)</name>
        <dbReference type="ChEBI" id="CHEBI:57540"/>
    </ligand>
</feature>
<feature type="binding site" evidence="6">
    <location>
        <position position="37"/>
    </location>
    <ligand>
        <name>NAD(+)</name>
        <dbReference type="ChEBI" id="CHEBI:57540"/>
    </ligand>
</feature>
<dbReference type="EMBL" id="FNWT01000001">
    <property type="protein sequence ID" value="SEH36174.1"/>
    <property type="molecule type" value="Genomic_DNA"/>
</dbReference>
<evidence type="ECO:0000259" key="7">
    <source>
        <dbReference type="Pfam" id="PF00056"/>
    </source>
</evidence>
<comment type="caution">
    <text evidence="6">Lacks conserved residue(s) required for the propagation of feature annotation.</text>
</comment>